<comment type="similarity">
    <text evidence="1">Belongs to the FemABX family.</text>
</comment>
<evidence type="ECO:0000256" key="4">
    <source>
        <dbReference type="ARBA" id="ARBA00022984"/>
    </source>
</evidence>
<keyword evidence="5" id="KW-0012">Acyltransferase</keyword>
<name>A0A2H0YXB9_9BACT</name>
<evidence type="ECO:0000313" key="8">
    <source>
        <dbReference type="Proteomes" id="UP000231542"/>
    </source>
</evidence>
<dbReference type="SUPFAM" id="SSF55729">
    <property type="entry name" value="Acyl-CoA N-acyltransferases (Nat)"/>
    <property type="match status" value="2"/>
</dbReference>
<evidence type="ECO:0000256" key="2">
    <source>
        <dbReference type="ARBA" id="ARBA00022679"/>
    </source>
</evidence>
<dbReference type="EMBL" id="PEXU01000002">
    <property type="protein sequence ID" value="PIS43086.1"/>
    <property type="molecule type" value="Genomic_DNA"/>
</dbReference>
<dbReference type="InterPro" id="IPR003447">
    <property type="entry name" value="FEMABX"/>
</dbReference>
<evidence type="ECO:0000256" key="3">
    <source>
        <dbReference type="ARBA" id="ARBA00022960"/>
    </source>
</evidence>
<accession>A0A2H0YXB9</accession>
<keyword evidence="3" id="KW-0133">Cell shape</keyword>
<dbReference type="GO" id="GO:0009252">
    <property type="term" value="P:peptidoglycan biosynthetic process"/>
    <property type="evidence" value="ECO:0007669"/>
    <property type="project" value="UniProtKB-KW"/>
</dbReference>
<dbReference type="GO" id="GO:0008360">
    <property type="term" value="P:regulation of cell shape"/>
    <property type="evidence" value="ECO:0007669"/>
    <property type="project" value="UniProtKB-KW"/>
</dbReference>
<sequence>MEVEILEEKNKIDEFVKAQDTKSGSFLQSHEWGEFQKHYGYKIWHLGIFDQEKLKAVALMIKYPLPLGKSYLYCPKGPVIEAGSRKRETKGEILKSLFEQVKEIAKKEKVIFFKFEPPVSEKEFNDIKIDLKLKAAKSIQPENNWLLELRGTEEEILARMKQKTRYNIRLAQKKGVKIEINNSPENINQFFTLVQGTAQRNKIRAHPKKYYYQVIESLAQFQMVKLYQAKYDHKIIAVNLILSFGDTATYLHGGSSQEYRNVMAPYLLHWQAISDAKKEGKRYYDFGGVAPENALNHKWAGISRFKRSFGGYQLESAGAFDLVFNLGWYSVYQIAKMIKRGR</sequence>
<dbReference type="GO" id="GO:0016755">
    <property type="term" value="F:aminoacyltransferase activity"/>
    <property type="evidence" value="ECO:0007669"/>
    <property type="project" value="InterPro"/>
</dbReference>
<dbReference type="Gene3D" id="3.40.630.30">
    <property type="match status" value="2"/>
</dbReference>
<keyword evidence="4" id="KW-0573">Peptidoglycan synthesis</keyword>
<dbReference type="PROSITE" id="PS51191">
    <property type="entry name" value="FEMABX"/>
    <property type="match status" value="1"/>
</dbReference>
<evidence type="ECO:0000256" key="6">
    <source>
        <dbReference type="ARBA" id="ARBA00023316"/>
    </source>
</evidence>
<evidence type="ECO:0000313" key="7">
    <source>
        <dbReference type="EMBL" id="PIS43086.1"/>
    </source>
</evidence>
<evidence type="ECO:0000256" key="5">
    <source>
        <dbReference type="ARBA" id="ARBA00023315"/>
    </source>
</evidence>
<keyword evidence="6" id="KW-0961">Cell wall biogenesis/degradation</keyword>
<dbReference type="PANTHER" id="PTHR36174">
    <property type="entry name" value="LIPID II:GLYCINE GLYCYLTRANSFERASE"/>
    <property type="match status" value="1"/>
</dbReference>
<dbReference type="Proteomes" id="UP000231542">
    <property type="component" value="Unassembled WGS sequence"/>
</dbReference>
<gene>
    <name evidence="7" type="ORF">COT24_00100</name>
</gene>
<dbReference type="PANTHER" id="PTHR36174:SF1">
    <property type="entry name" value="LIPID II:GLYCINE GLYCYLTRANSFERASE"/>
    <property type="match status" value="1"/>
</dbReference>
<keyword evidence="2" id="KW-0808">Transferase</keyword>
<dbReference type="Pfam" id="PF02388">
    <property type="entry name" value="FemAB"/>
    <property type="match status" value="2"/>
</dbReference>
<evidence type="ECO:0008006" key="9">
    <source>
        <dbReference type="Google" id="ProtNLM"/>
    </source>
</evidence>
<comment type="caution">
    <text evidence="7">The sequence shown here is derived from an EMBL/GenBank/DDBJ whole genome shotgun (WGS) entry which is preliminary data.</text>
</comment>
<reference evidence="7 8" key="1">
    <citation type="submission" date="2017-09" db="EMBL/GenBank/DDBJ databases">
        <title>Depth-based differentiation of microbial function through sediment-hosted aquifers and enrichment of novel symbionts in the deep terrestrial subsurface.</title>
        <authorList>
            <person name="Probst A.J."/>
            <person name="Ladd B."/>
            <person name="Jarett J.K."/>
            <person name="Geller-Mcgrath D.E."/>
            <person name="Sieber C.M."/>
            <person name="Emerson J.B."/>
            <person name="Anantharaman K."/>
            <person name="Thomas B.C."/>
            <person name="Malmstrom R."/>
            <person name="Stieglmeier M."/>
            <person name="Klingl A."/>
            <person name="Woyke T."/>
            <person name="Ryan C.M."/>
            <person name="Banfield J.F."/>
        </authorList>
    </citation>
    <scope>NUCLEOTIDE SEQUENCE [LARGE SCALE GENOMIC DNA]</scope>
    <source>
        <strain evidence="7">CG08_land_8_20_14_0_20_40_16</strain>
    </source>
</reference>
<proteinExistence type="inferred from homology"/>
<dbReference type="GO" id="GO:0071555">
    <property type="term" value="P:cell wall organization"/>
    <property type="evidence" value="ECO:0007669"/>
    <property type="project" value="UniProtKB-KW"/>
</dbReference>
<organism evidence="7 8">
    <name type="scientific">Candidatus Kerfeldbacteria bacterium CG08_land_8_20_14_0_20_40_16</name>
    <dbReference type="NCBI Taxonomy" id="2014244"/>
    <lineage>
        <taxon>Bacteria</taxon>
        <taxon>Candidatus Kerfeldiibacteriota</taxon>
    </lineage>
</organism>
<dbReference type="InterPro" id="IPR050644">
    <property type="entry name" value="PG_Glycine_Bridge_Synth"/>
</dbReference>
<dbReference type="InterPro" id="IPR016181">
    <property type="entry name" value="Acyl_CoA_acyltransferase"/>
</dbReference>
<dbReference type="AlphaFoldDB" id="A0A2H0YXB9"/>
<evidence type="ECO:0000256" key="1">
    <source>
        <dbReference type="ARBA" id="ARBA00009943"/>
    </source>
</evidence>
<protein>
    <recommendedName>
        <fullName evidence="9">Methicillin resistance protein</fullName>
    </recommendedName>
</protein>